<dbReference type="NCBIfam" id="TIGR02601">
    <property type="entry name" value="autotrns_rpt"/>
    <property type="match status" value="2"/>
</dbReference>
<protein>
    <submittedName>
        <fullName evidence="3">Autotransporter-associated beta strand repeat protein</fullName>
    </submittedName>
</protein>
<accession>A0A1I7PI35</accession>
<organism evidence="3 4">
    <name type="scientific">Lacunisphaera limnophila</name>
    <dbReference type="NCBI Taxonomy" id="1838286"/>
    <lineage>
        <taxon>Bacteria</taxon>
        <taxon>Pseudomonadati</taxon>
        <taxon>Verrucomicrobiota</taxon>
        <taxon>Opitutia</taxon>
        <taxon>Opitutales</taxon>
        <taxon>Opitutaceae</taxon>
        <taxon>Lacunisphaera</taxon>
    </lineage>
</organism>
<feature type="chain" id="PRO_5009304151" evidence="2">
    <location>
        <begin position="25"/>
        <end position="924"/>
    </location>
</feature>
<proteinExistence type="predicted"/>
<dbReference type="STRING" id="1838286.Verru16b_00333"/>
<evidence type="ECO:0000256" key="2">
    <source>
        <dbReference type="SAM" id="SignalP"/>
    </source>
</evidence>
<gene>
    <name evidence="3" type="ORF">Verru16b_00333</name>
</gene>
<dbReference type="OrthoDB" id="194616at2"/>
<evidence type="ECO:0000313" key="4">
    <source>
        <dbReference type="Proteomes" id="UP000095228"/>
    </source>
</evidence>
<evidence type="ECO:0000313" key="3">
    <source>
        <dbReference type="EMBL" id="AOS43290.1"/>
    </source>
</evidence>
<name>A0A1I7PI35_9BACT</name>
<keyword evidence="4" id="KW-1185">Reference proteome</keyword>
<dbReference type="Proteomes" id="UP000095228">
    <property type="component" value="Chromosome"/>
</dbReference>
<dbReference type="InterPro" id="IPR013425">
    <property type="entry name" value="Autotrns_rpt"/>
</dbReference>
<sequence length="924" mass="93575">MTFRSMKRLSLFMLACLAGASALAQTTYTWTGFGTDGLFSNPANWQGGLVPTGNATDRIVIPANPRPFIYFSAPVSVGDITFSGIQNGQYLQAQPETSPSITLHGNVSTTPGSTYWGLFSVPVILAAGNHTYDAGGAADLYHFAALSGSGGITKTGARGLILTETSTYTGGTIINQGTVYAGADNALGTGPVTLNSNGGLSTAYLDGAGYPYVTLSNNFLLGATARFGDFFYQTGPLVLTGTVAPVTGVTAVTVQQAGSQPLAFEGALTDGAAPTSYSFTGGRFYLGGTNTYTGGTVVDDDSQLIFRTAASVPTTGLIKLGGYVGLQDNTMSATTFVSRFNPAFFGGIIGFDDDGAFTGDIDLSAFYDPTNTRLGTLSERAILTGQITPYGNYKFEGSGQLRLQGTHPLTGSAGLDVATLPDSAPLLLVLGQSAANNYSGQTYAVNAGVIFDSAGALSANTTLHPDIAGYFGFTDNSGLSASTLISQLNVGGNIGILGFDASAELNFTTSTPFEYESNVNLGTLSSANGVVFLGSASHAKLTGSLTTQDAGAANYFFTGYRGGSLEVASLLEGNRSVQVGLPSFYPLEQGEITGQVILSNPANTYSGGTELVSGVLTVSNDAALGTGGLTISSGSSPVTLQTGASFTKNILLASGILELSPLSIPTNVSGILSGPGSLAAANPLMLSGANTFSGGVQFKWTEFTVAHNTALGTGGVVLEDGADLIFTTTAPVMGSLLLGTANYDEGTDNSGLYFSAGGSPVVLTINQTEDAYYDGALIENGSVGSLVKTGPAALTIYGSRGFYDTPYTGGTTILAGKLIAGNADALGTGPITLNGGELAASPGVTISNALTLLSGRLGGNGTFAGPISVGTGVTLAPGESPGTLTFAAGLTLGPGARSTSRCNSPPARRALVTTPCWSPAAPSR</sequence>
<dbReference type="EMBL" id="CP016094">
    <property type="protein sequence ID" value="AOS43290.1"/>
    <property type="molecule type" value="Genomic_DNA"/>
</dbReference>
<feature type="signal peptide" evidence="2">
    <location>
        <begin position="1"/>
        <end position="24"/>
    </location>
</feature>
<dbReference type="KEGG" id="obg:Verru16b_00333"/>
<dbReference type="Pfam" id="PF12951">
    <property type="entry name" value="PATR"/>
    <property type="match status" value="5"/>
</dbReference>
<dbReference type="AlphaFoldDB" id="A0A1I7PI35"/>
<keyword evidence="1 2" id="KW-0732">Signal</keyword>
<reference evidence="3 4" key="1">
    <citation type="submission" date="2016-06" db="EMBL/GenBank/DDBJ databases">
        <title>Three novel species with peptidoglycan cell walls form the new genus Lacunisphaera gen. nov. in the family Opitutaceae of the verrucomicrobial subdivision 4.</title>
        <authorList>
            <person name="Rast P."/>
            <person name="Gloeckner I."/>
            <person name="Jogler M."/>
            <person name="Boedeker C."/>
            <person name="Jeske O."/>
            <person name="Wiegand S."/>
            <person name="Reinhardt R."/>
            <person name="Schumann P."/>
            <person name="Rohde M."/>
            <person name="Spring S."/>
            <person name="Gloeckner F.O."/>
            <person name="Jogler C."/>
        </authorList>
    </citation>
    <scope>NUCLEOTIDE SEQUENCE [LARGE SCALE GENOMIC DNA]</scope>
    <source>
        <strain evidence="3 4">IG16b</strain>
    </source>
</reference>
<evidence type="ECO:0000256" key="1">
    <source>
        <dbReference type="ARBA" id="ARBA00022729"/>
    </source>
</evidence>
<dbReference type="PATRIC" id="fig|1838286.3.peg.337"/>